<protein>
    <submittedName>
        <fullName evidence="10">Uncharacterized protein</fullName>
    </submittedName>
</protein>
<dbReference type="STRING" id="263475.AMD00_10350"/>
<evidence type="ECO:0000256" key="1">
    <source>
        <dbReference type="ARBA" id="ARBA00004635"/>
    </source>
</evidence>
<evidence type="ECO:0000259" key="8">
    <source>
        <dbReference type="Pfam" id="PF05504"/>
    </source>
</evidence>
<organism evidence="10 11">
    <name type="scientific">Viridibacillus arvi</name>
    <dbReference type="NCBI Taxonomy" id="263475"/>
    <lineage>
        <taxon>Bacteria</taxon>
        <taxon>Bacillati</taxon>
        <taxon>Bacillota</taxon>
        <taxon>Bacilli</taxon>
        <taxon>Bacillales</taxon>
        <taxon>Caryophanaceae</taxon>
        <taxon>Viridibacillus</taxon>
    </lineage>
</organism>
<dbReference type="PANTHER" id="PTHR35789:SF1">
    <property type="entry name" value="SPORE GERMINATION PROTEIN B3"/>
    <property type="match status" value="1"/>
</dbReference>
<comment type="subcellular location">
    <subcellularLocation>
        <location evidence="1">Membrane</location>
        <topology evidence="1">Lipid-anchor</topology>
    </subcellularLocation>
</comment>
<feature type="domain" description="Spore germination GerAC-like C-terminal" evidence="8">
    <location>
        <begin position="155"/>
        <end position="318"/>
    </location>
</feature>
<comment type="caution">
    <text evidence="10">The sequence shown here is derived from an EMBL/GenBank/DDBJ whole genome shotgun (WGS) entry which is preliminary data.</text>
</comment>
<dbReference type="Gene3D" id="3.30.300.210">
    <property type="entry name" value="Nutrient germinant receptor protein C, domain 3"/>
    <property type="match status" value="1"/>
</dbReference>
<dbReference type="InterPro" id="IPR057336">
    <property type="entry name" value="GerAC_N"/>
</dbReference>
<evidence type="ECO:0000256" key="4">
    <source>
        <dbReference type="ARBA" id="ARBA00022729"/>
    </source>
</evidence>
<evidence type="ECO:0000256" key="2">
    <source>
        <dbReference type="ARBA" id="ARBA00007886"/>
    </source>
</evidence>
<evidence type="ECO:0000256" key="3">
    <source>
        <dbReference type="ARBA" id="ARBA00022544"/>
    </source>
</evidence>
<sequence>MKGYYAYPTTPSDPTKYVVIEGLGTSARDVRNHADLKVEQTLDLSELSTLLINQESATTPLYDYLDIYFRNPQSPITAKVALTDGSVKEFVDIGHQLPSDVGEYYQRFIESFERNSIFPKMTLQKVCLLILEKGKDLVLPYLNKDKKRGTPIAAGLALFKEQVFTGTVLDPKESLLLTLLMGERGTNARITYMWEKDGKKLPVSLDVIRVKKKWKIEEKGTTATVHLKYNLNVNIEEYPHDRLYKNIVRKDVDKFLTKKVQEDVEGVLKKLQDAQSDPLGVGLKVRAFHPKVWDKNWGEKFAQLTLKPEMKITIERTGILQ</sequence>
<proteinExistence type="inferred from homology"/>
<keyword evidence="11" id="KW-1185">Reference proteome</keyword>
<comment type="similarity">
    <text evidence="2">Belongs to the GerABKC lipoprotein family.</text>
</comment>
<dbReference type="EMBL" id="LILB01000005">
    <property type="protein sequence ID" value="KOO50081.1"/>
    <property type="molecule type" value="Genomic_DNA"/>
</dbReference>
<dbReference type="InterPro" id="IPR046953">
    <property type="entry name" value="Spore_GerAC-like_C"/>
</dbReference>
<keyword evidence="6" id="KW-0564">Palmitate</keyword>
<evidence type="ECO:0000313" key="11">
    <source>
        <dbReference type="Proteomes" id="UP000036867"/>
    </source>
</evidence>
<keyword evidence="5" id="KW-0472">Membrane</keyword>
<dbReference type="InterPro" id="IPR008844">
    <property type="entry name" value="Spore_GerAC-like"/>
</dbReference>
<dbReference type="GO" id="GO:0016020">
    <property type="term" value="C:membrane"/>
    <property type="evidence" value="ECO:0007669"/>
    <property type="project" value="UniProtKB-SubCell"/>
</dbReference>
<keyword evidence="3" id="KW-0309">Germination</keyword>
<evidence type="ECO:0000256" key="6">
    <source>
        <dbReference type="ARBA" id="ARBA00023139"/>
    </source>
</evidence>
<gene>
    <name evidence="10" type="ORF">AMD00_10350</name>
</gene>
<dbReference type="GO" id="GO:0009847">
    <property type="term" value="P:spore germination"/>
    <property type="evidence" value="ECO:0007669"/>
    <property type="project" value="InterPro"/>
</dbReference>
<dbReference type="InterPro" id="IPR038501">
    <property type="entry name" value="Spore_GerAC_C_sf"/>
</dbReference>
<evidence type="ECO:0000259" key="9">
    <source>
        <dbReference type="Pfam" id="PF25198"/>
    </source>
</evidence>
<evidence type="ECO:0000313" key="10">
    <source>
        <dbReference type="EMBL" id="KOO50081.1"/>
    </source>
</evidence>
<name>A0A0M0LGI8_9BACL</name>
<feature type="domain" description="Spore germination protein N-terminal" evidence="9">
    <location>
        <begin position="9"/>
        <end position="143"/>
    </location>
</feature>
<keyword evidence="4" id="KW-0732">Signal</keyword>
<dbReference type="NCBIfam" id="TIGR02887">
    <property type="entry name" value="spore_ger_x_C"/>
    <property type="match status" value="1"/>
</dbReference>
<dbReference type="Proteomes" id="UP000036867">
    <property type="component" value="Unassembled WGS sequence"/>
</dbReference>
<evidence type="ECO:0000256" key="7">
    <source>
        <dbReference type="ARBA" id="ARBA00023288"/>
    </source>
</evidence>
<dbReference type="PANTHER" id="PTHR35789">
    <property type="entry name" value="SPORE GERMINATION PROTEIN B3"/>
    <property type="match status" value="1"/>
</dbReference>
<dbReference type="PATRIC" id="fig|263475.3.peg.3286"/>
<dbReference type="Pfam" id="PF25198">
    <property type="entry name" value="Spore_GerAC_N"/>
    <property type="match status" value="1"/>
</dbReference>
<keyword evidence="7" id="KW-0449">Lipoprotein</keyword>
<reference evidence="11" key="1">
    <citation type="submission" date="2015-08" db="EMBL/GenBank/DDBJ databases">
        <title>Fjat-10028 dsm 16317.</title>
        <authorList>
            <person name="Liu B."/>
            <person name="Wang J."/>
            <person name="Zhu Y."/>
            <person name="Liu G."/>
            <person name="Chen Q."/>
            <person name="Chen Z."/>
            <person name="Lan J."/>
            <person name="Che J."/>
            <person name="Ge C."/>
            <person name="Shi H."/>
            <person name="Pan Z."/>
            <person name="Liu X."/>
        </authorList>
    </citation>
    <scope>NUCLEOTIDE SEQUENCE [LARGE SCALE GENOMIC DNA]</scope>
    <source>
        <strain evidence="11">DSM 16317</strain>
    </source>
</reference>
<evidence type="ECO:0000256" key="5">
    <source>
        <dbReference type="ARBA" id="ARBA00023136"/>
    </source>
</evidence>
<dbReference type="Pfam" id="PF05504">
    <property type="entry name" value="Spore_GerAC"/>
    <property type="match status" value="1"/>
</dbReference>
<dbReference type="AlphaFoldDB" id="A0A0M0LGI8"/>
<accession>A0A0M0LGI8</accession>